<evidence type="ECO:0000259" key="5">
    <source>
        <dbReference type="PROSITE" id="PS50172"/>
    </source>
</evidence>
<reference evidence="6 7" key="1">
    <citation type="submission" date="2023-09" db="EMBL/GenBank/DDBJ databases">
        <title>Pangenome analysis of Batrachochytrium dendrobatidis and related Chytrids.</title>
        <authorList>
            <person name="Yacoub M.N."/>
            <person name="Stajich J.E."/>
            <person name="James T.Y."/>
        </authorList>
    </citation>
    <scope>NUCLEOTIDE SEQUENCE [LARGE SCALE GENOMIC DNA]</scope>
    <source>
        <strain evidence="6 7">JEL0888</strain>
    </source>
</reference>
<dbReference type="Proteomes" id="UP001527925">
    <property type="component" value="Unassembled WGS sequence"/>
</dbReference>
<feature type="compositionally biased region" description="Low complexity" evidence="3">
    <location>
        <begin position="182"/>
        <end position="192"/>
    </location>
</feature>
<keyword evidence="7" id="KW-1185">Reference proteome</keyword>
<feature type="region of interest" description="Disordered" evidence="3">
    <location>
        <begin position="177"/>
        <end position="204"/>
    </location>
</feature>
<organism evidence="6 7">
    <name type="scientific">Polyrhizophydium stewartii</name>
    <dbReference type="NCBI Taxonomy" id="2732419"/>
    <lineage>
        <taxon>Eukaryota</taxon>
        <taxon>Fungi</taxon>
        <taxon>Fungi incertae sedis</taxon>
        <taxon>Chytridiomycota</taxon>
        <taxon>Chytridiomycota incertae sedis</taxon>
        <taxon>Chytridiomycetes</taxon>
        <taxon>Rhizophydiales</taxon>
        <taxon>Rhizophydiales incertae sedis</taxon>
        <taxon>Polyrhizophydium</taxon>
    </lineage>
</organism>
<keyword evidence="4" id="KW-0812">Transmembrane</keyword>
<proteinExistence type="inferred from homology"/>
<keyword evidence="1 2" id="KW-0539">Nucleus</keyword>
<evidence type="ECO:0000256" key="1">
    <source>
        <dbReference type="ARBA" id="ARBA00023242"/>
    </source>
</evidence>
<evidence type="ECO:0000256" key="4">
    <source>
        <dbReference type="SAM" id="Phobius"/>
    </source>
</evidence>
<feature type="region of interest" description="Disordered" evidence="3">
    <location>
        <begin position="407"/>
        <end position="445"/>
    </location>
</feature>
<comment type="similarity">
    <text evidence="2">Belongs to the RAP1 family.</text>
</comment>
<comment type="subunit">
    <text evidence="2">Homodimer.</text>
</comment>
<feature type="transmembrane region" description="Helical" evidence="4">
    <location>
        <begin position="465"/>
        <end position="489"/>
    </location>
</feature>
<evidence type="ECO:0000313" key="7">
    <source>
        <dbReference type="Proteomes" id="UP001527925"/>
    </source>
</evidence>
<dbReference type="PANTHER" id="PTHR16466:SF6">
    <property type="entry name" value="TELOMERIC REPEAT-BINDING FACTOR 2-INTERACTING PROTEIN 1"/>
    <property type="match status" value="1"/>
</dbReference>
<feature type="compositionally biased region" description="Basic and acidic residues" evidence="3">
    <location>
        <begin position="430"/>
        <end position="445"/>
    </location>
</feature>
<feature type="transmembrane region" description="Helical" evidence="4">
    <location>
        <begin position="684"/>
        <end position="710"/>
    </location>
</feature>
<feature type="compositionally biased region" description="Basic and acidic residues" evidence="3">
    <location>
        <begin position="257"/>
        <end position="271"/>
    </location>
</feature>
<feature type="region of interest" description="Disordered" evidence="3">
    <location>
        <begin position="1"/>
        <end position="35"/>
    </location>
</feature>
<dbReference type="InterPro" id="IPR039595">
    <property type="entry name" value="TE2IP/Rap1"/>
</dbReference>
<feature type="compositionally biased region" description="Basic and acidic residues" evidence="3">
    <location>
        <begin position="324"/>
        <end position="333"/>
    </location>
</feature>
<comment type="function">
    <text evidence="2">Involved in the regulation of telomere length, clustering and has a specific role in telomere position effect (TPE).</text>
</comment>
<feature type="region of interest" description="Disordered" evidence="3">
    <location>
        <begin position="216"/>
        <end position="333"/>
    </location>
</feature>
<accession>A0ABR4NA73</accession>
<keyword evidence="4" id="KW-0472">Membrane</keyword>
<keyword evidence="4" id="KW-1133">Transmembrane helix</keyword>
<feature type="compositionally biased region" description="Low complexity" evidence="3">
    <location>
        <begin position="408"/>
        <end position="417"/>
    </location>
</feature>
<gene>
    <name evidence="6" type="primary">RAP1</name>
    <name evidence="6" type="ORF">HK105_204120</name>
</gene>
<comment type="subcellular location">
    <subcellularLocation>
        <location evidence="2">Nucleus</location>
    </subcellularLocation>
    <subcellularLocation>
        <location evidence="2">Chromosome</location>
        <location evidence="2">Telomere</location>
    </subcellularLocation>
</comment>
<feature type="compositionally biased region" description="Polar residues" evidence="3">
    <location>
        <begin position="660"/>
        <end position="674"/>
    </location>
</feature>
<feature type="transmembrane region" description="Helical" evidence="4">
    <location>
        <begin position="617"/>
        <end position="635"/>
    </location>
</feature>
<evidence type="ECO:0000256" key="2">
    <source>
        <dbReference type="RuleBase" id="RU367107"/>
    </source>
</evidence>
<feature type="region of interest" description="Disordered" evidence="3">
    <location>
        <begin position="643"/>
        <end position="674"/>
    </location>
</feature>
<sequence>MTTEPPDTAPGDSKPVAPAHEPEPAGSTAGGERPLFVDEHGRSMKFTITRGSHRQAARELIERHGGHVSQSGAVTMALVGPEHETSVSGLFRVQYVHDCVEQGRLLPREGYEVLTTGKRSTFRVSFTPEDDKALEDLITANPEAKIQGNKLYKELAKTARSLGFKVVIPNMRVKQQHKATLDAQQDQQQQDQIQHEHQQADSEDFGAETAVAPVDAAQHQDDPQTPSGRKRPADEAILGHSPHHKHTRDMLNSTPVRHGERHGEHGGEHHRPSNLVAGLGDTDERPDAGDPVEQTPSWQHAQALASAPMRADPEAASESPSRSPQHEQHEAAKARFRERFDRLLSDCRRRDLGRRDAARALFMTSGSFEHARQVLEARFELDRLDERVRHAVFSEADDELVQSASARDGLGPLLPDGMPDPPPASAWPGTERERESGDSATHADSEEALAVRETASGAASGTLELWAWVLVGMGCFIVVLAAGIAVCVCTKPQGRRSKRTHESMVASPASTAAVAVAVASGAESGPPAAADLAAAAPATTVVEFTSDWERNCAEMHQRISGSMHAVRAAQCEGVDVAAVAAAHAEYVSVLRPSGDARQGPRSPPHARPLPAETARTLLPLALAALAACVACVAAQDVPSGAVMPPSVPSPAPTSNPFKPNRTSSHPSSQTGAGDQSTAFDTYHFAVTTFLIVLGCVFAFAGLIVGVLVLVRWVRTGSSQTKEDDRRFEEEQQHLAERTATLRRPTVKVMQVA</sequence>
<comment type="caution">
    <text evidence="6">The sequence shown here is derived from an EMBL/GenBank/DDBJ whole genome shotgun (WGS) entry which is preliminary data.</text>
</comment>
<keyword evidence="6" id="KW-0238">DNA-binding</keyword>
<dbReference type="PANTHER" id="PTHR16466">
    <property type="entry name" value="TELOMERE REPEAT-BINDING FACTOR 2-INTERACTING PROTEIN 1"/>
    <property type="match status" value="1"/>
</dbReference>
<name>A0ABR4NA73_9FUNG</name>
<keyword evidence="2" id="KW-0158">Chromosome</keyword>
<feature type="domain" description="BRCT" evidence="5">
    <location>
        <begin position="42"/>
        <end position="113"/>
    </location>
</feature>
<evidence type="ECO:0000256" key="3">
    <source>
        <dbReference type="SAM" id="MobiDB-lite"/>
    </source>
</evidence>
<keyword evidence="2" id="KW-0779">Telomere</keyword>
<evidence type="ECO:0000313" key="6">
    <source>
        <dbReference type="EMBL" id="KAL2916364.1"/>
    </source>
</evidence>
<protein>
    <recommendedName>
        <fullName evidence="2">DNA-binding protein RAP1</fullName>
    </recommendedName>
</protein>
<dbReference type="PROSITE" id="PS50172">
    <property type="entry name" value="BRCT"/>
    <property type="match status" value="1"/>
</dbReference>
<dbReference type="InterPro" id="IPR001357">
    <property type="entry name" value="BRCT_dom"/>
</dbReference>
<dbReference type="EMBL" id="JADGIZ020000017">
    <property type="protein sequence ID" value="KAL2916364.1"/>
    <property type="molecule type" value="Genomic_DNA"/>
</dbReference>
<feature type="compositionally biased region" description="Low complexity" evidence="3">
    <location>
        <begin position="314"/>
        <end position="323"/>
    </location>
</feature>
<dbReference type="GO" id="GO:0003677">
    <property type="term" value="F:DNA binding"/>
    <property type="evidence" value="ECO:0007669"/>
    <property type="project" value="UniProtKB-KW"/>
</dbReference>